<dbReference type="RefSeq" id="WP_165878519.1">
    <property type="nucleotide sequence ID" value="NZ_SMAL01000005.1"/>
</dbReference>
<feature type="compositionally biased region" description="Low complexity" evidence="1">
    <location>
        <begin position="28"/>
        <end position="40"/>
    </location>
</feature>
<evidence type="ECO:0000313" key="2">
    <source>
        <dbReference type="EMBL" id="TCT14596.1"/>
    </source>
</evidence>
<dbReference type="AlphaFoldDB" id="A0A4R3MKW5"/>
<comment type="caution">
    <text evidence="2">The sequence shown here is derived from an EMBL/GenBank/DDBJ whole genome shotgun (WGS) entry which is preliminary data.</text>
</comment>
<evidence type="ECO:0000313" key="3">
    <source>
        <dbReference type="Proteomes" id="UP000294902"/>
    </source>
</evidence>
<proteinExistence type="predicted"/>
<protein>
    <submittedName>
        <fullName evidence="2">Uncharacterized protein</fullName>
    </submittedName>
</protein>
<reference evidence="2 3" key="1">
    <citation type="submission" date="2019-03" db="EMBL/GenBank/DDBJ databases">
        <title>Genomic Encyclopedia of Type Strains, Phase IV (KMG-IV): sequencing the most valuable type-strain genomes for metagenomic binning, comparative biology and taxonomic classification.</title>
        <authorList>
            <person name="Goeker M."/>
        </authorList>
    </citation>
    <scope>NUCLEOTIDE SEQUENCE [LARGE SCALE GENOMIC DNA]</scope>
    <source>
        <strain evidence="2 3">DSM 24629</strain>
    </source>
</reference>
<feature type="region of interest" description="Disordered" evidence="1">
    <location>
        <begin position="1"/>
        <end position="53"/>
    </location>
</feature>
<gene>
    <name evidence="2" type="ORF">EDC18_10577</name>
</gene>
<name>A0A4R3MKW5_9FIRM</name>
<dbReference type="EMBL" id="SMAL01000005">
    <property type="protein sequence ID" value="TCT14596.1"/>
    <property type="molecule type" value="Genomic_DNA"/>
</dbReference>
<accession>A0A4R3MKW5</accession>
<keyword evidence="3" id="KW-1185">Reference proteome</keyword>
<organism evidence="2 3">
    <name type="scientific">Natranaerovirga pectinivora</name>
    <dbReference type="NCBI Taxonomy" id="682400"/>
    <lineage>
        <taxon>Bacteria</taxon>
        <taxon>Bacillati</taxon>
        <taxon>Bacillota</taxon>
        <taxon>Clostridia</taxon>
        <taxon>Lachnospirales</taxon>
        <taxon>Natranaerovirgaceae</taxon>
        <taxon>Natranaerovirga</taxon>
    </lineage>
</organism>
<evidence type="ECO:0000256" key="1">
    <source>
        <dbReference type="SAM" id="MobiDB-lite"/>
    </source>
</evidence>
<dbReference type="Proteomes" id="UP000294902">
    <property type="component" value="Unassembled WGS sequence"/>
</dbReference>
<sequence length="120" mass="13705">MGRRVKQIKLNKTGKTNKTNKTDKTNKTNKTNKTGKTGKTNKTDKTNKTNKTGKTDCFAYKPTKCVALTNKKCDGCNFYKTKEEFEVGREKVMERIHSLDVEKQDLIIRTYYGGGKDGWL</sequence>